<evidence type="ECO:0000313" key="3">
    <source>
        <dbReference type="Proteomes" id="UP000499080"/>
    </source>
</evidence>
<accession>A0A4Y2GGS0</accession>
<feature type="domain" description="Pre-C2HC" evidence="1">
    <location>
        <begin position="35"/>
        <end position="91"/>
    </location>
</feature>
<evidence type="ECO:0000259" key="1">
    <source>
        <dbReference type="Pfam" id="PF07530"/>
    </source>
</evidence>
<dbReference type="Proteomes" id="UP000499080">
    <property type="component" value="Unassembled WGS sequence"/>
</dbReference>
<protein>
    <recommendedName>
        <fullName evidence="1">Pre-C2HC domain-containing protein</fullName>
    </recommendedName>
</protein>
<evidence type="ECO:0000313" key="2">
    <source>
        <dbReference type="EMBL" id="GBM51976.1"/>
    </source>
</evidence>
<reference evidence="2 3" key="1">
    <citation type="journal article" date="2019" name="Sci. Rep.">
        <title>Orb-weaving spider Araneus ventricosus genome elucidates the spidroin gene catalogue.</title>
        <authorList>
            <person name="Kono N."/>
            <person name="Nakamura H."/>
            <person name="Ohtoshi R."/>
            <person name="Moran D.A.P."/>
            <person name="Shinohara A."/>
            <person name="Yoshida Y."/>
            <person name="Fujiwara M."/>
            <person name="Mori M."/>
            <person name="Tomita M."/>
            <person name="Arakawa K."/>
        </authorList>
    </citation>
    <scope>NUCLEOTIDE SEQUENCE [LARGE SCALE GENOMIC DNA]</scope>
</reference>
<dbReference type="AlphaFoldDB" id="A0A4Y2GGS0"/>
<organism evidence="2 3">
    <name type="scientific">Araneus ventricosus</name>
    <name type="common">Orbweaver spider</name>
    <name type="synonym">Epeira ventricosa</name>
    <dbReference type="NCBI Taxonomy" id="182803"/>
    <lineage>
        <taxon>Eukaryota</taxon>
        <taxon>Metazoa</taxon>
        <taxon>Ecdysozoa</taxon>
        <taxon>Arthropoda</taxon>
        <taxon>Chelicerata</taxon>
        <taxon>Arachnida</taxon>
        <taxon>Araneae</taxon>
        <taxon>Araneomorphae</taxon>
        <taxon>Entelegynae</taxon>
        <taxon>Araneoidea</taxon>
        <taxon>Araneidae</taxon>
        <taxon>Araneus</taxon>
    </lineage>
</organism>
<keyword evidence="3" id="KW-1185">Reference proteome</keyword>
<proteinExistence type="predicted"/>
<name>A0A4Y2GGS0_ARAVE</name>
<dbReference type="Pfam" id="PF07530">
    <property type="entry name" value="PRE_C2HC"/>
    <property type="match status" value="1"/>
</dbReference>
<dbReference type="EMBL" id="BGPR01001358">
    <property type="protein sequence ID" value="GBM51976.1"/>
    <property type="molecule type" value="Genomic_DNA"/>
</dbReference>
<sequence>MYQNPVLDRNSPKDIRKKTNKKTLKEFTPPIPKIEALNFEVTRIIQFKNFKEQSLHPVLQVDIKRAPQAQTIFNVTHLCHFKIPVESPRRRSIATNVQNSTIQQRIVNTTLDVSNAGRTTPPDCNIQEKLPNSACMNCNSTGHTAAWKVCPTFPKFNTKQVNLSYAKYYKEKYPT</sequence>
<gene>
    <name evidence="2" type="ORF">AVEN_32102_1</name>
</gene>
<dbReference type="InterPro" id="IPR006579">
    <property type="entry name" value="Pre_C2HC_dom"/>
</dbReference>
<dbReference type="OrthoDB" id="8123886at2759"/>
<comment type="caution">
    <text evidence="2">The sequence shown here is derived from an EMBL/GenBank/DDBJ whole genome shotgun (WGS) entry which is preliminary data.</text>
</comment>